<feature type="region of interest" description="Disordered" evidence="1">
    <location>
        <begin position="38"/>
        <end position="75"/>
    </location>
</feature>
<name>A0A0B6ZMM2_9EUPU</name>
<evidence type="ECO:0000256" key="1">
    <source>
        <dbReference type="SAM" id="MobiDB-lite"/>
    </source>
</evidence>
<organism evidence="2">
    <name type="scientific">Arion vulgaris</name>
    <dbReference type="NCBI Taxonomy" id="1028688"/>
    <lineage>
        <taxon>Eukaryota</taxon>
        <taxon>Metazoa</taxon>
        <taxon>Spiralia</taxon>
        <taxon>Lophotrochozoa</taxon>
        <taxon>Mollusca</taxon>
        <taxon>Gastropoda</taxon>
        <taxon>Heterobranchia</taxon>
        <taxon>Euthyneura</taxon>
        <taxon>Panpulmonata</taxon>
        <taxon>Eupulmonata</taxon>
        <taxon>Stylommatophora</taxon>
        <taxon>Helicina</taxon>
        <taxon>Arionoidea</taxon>
        <taxon>Arionidae</taxon>
        <taxon>Arion</taxon>
    </lineage>
</organism>
<accession>A0A0B6ZMM2</accession>
<gene>
    <name evidence="2" type="primary">ORF69003</name>
</gene>
<protein>
    <submittedName>
        <fullName evidence="2">Uncharacterized protein</fullName>
    </submittedName>
</protein>
<evidence type="ECO:0000313" key="2">
    <source>
        <dbReference type="EMBL" id="CEK69121.1"/>
    </source>
</evidence>
<dbReference type="EMBL" id="HACG01022256">
    <property type="protein sequence ID" value="CEK69121.1"/>
    <property type="molecule type" value="Transcribed_RNA"/>
</dbReference>
<proteinExistence type="predicted"/>
<dbReference type="AlphaFoldDB" id="A0A0B6ZMM2"/>
<feature type="non-terminal residue" evidence="2">
    <location>
        <position position="75"/>
    </location>
</feature>
<feature type="compositionally biased region" description="Acidic residues" evidence="1">
    <location>
        <begin position="48"/>
        <end position="58"/>
    </location>
</feature>
<sequence length="75" mass="8502">MEDDVNDGCLIHSINIKYQFVCSGKLREWELGEGWKRRGMEEGMGGSGEDEAMEDGVNDDGVRRMQSMRMKSGRT</sequence>
<reference evidence="2" key="1">
    <citation type="submission" date="2014-12" db="EMBL/GenBank/DDBJ databases">
        <title>Insight into the proteome of Arion vulgaris.</title>
        <authorList>
            <person name="Aradska J."/>
            <person name="Bulat T."/>
            <person name="Smidak R."/>
            <person name="Sarate P."/>
            <person name="Gangsoo J."/>
            <person name="Sialana F."/>
            <person name="Bilban M."/>
            <person name="Lubec G."/>
        </authorList>
    </citation>
    <scope>NUCLEOTIDE SEQUENCE</scope>
    <source>
        <tissue evidence="2">Skin</tissue>
    </source>
</reference>